<dbReference type="AlphaFoldDB" id="A0A1S1U5L5"/>
<dbReference type="InterPro" id="IPR042094">
    <property type="entry name" value="T2SS_GspF_sf"/>
</dbReference>
<dbReference type="Gene3D" id="1.20.81.30">
    <property type="entry name" value="Type II secretion system (T2SS), domain F"/>
    <property type="match status" value="1"/>
</dbReference>
<feature type="transmembrane region" description="Helical" evidence="6">
    <location>
        <begin position="98"/>
        <end position="115"/>
    </location>
</feature>
<name>A0A1S1U5L5_9BURK</name>
<dbReference type="EMBL" id="LFKP01000010">
    <property type="protein sequence ID" value="OHV95379.1"/>
    <property type="molecule type" value="Genomic_DNA"/>
</dbReference>
<keyword evidence="3 6" id="KW-0812">Transmembrane</keyword>
<keyword evidence="5 6" id="KW-0472">Membrane</keyword>
<dbReference type="PANTHER" id="PTHR35007">
    <property type="entry name" value="INTEGRAL MEMBRANE PROTEIN-RELATED"/>
    <property type="match status" value="1"/>
</dbReference>
<comment type="caution">
    <text evidence="8">The sequence shown here is derived from an EMBL/GenBank/DDBJ whole genome shotgun (WGS) entry which is preliminary data.</text>
</comment>
<evidence type="ECO:0000256" key="3">
    <source>
        <dbReference type="ARBA" id="ARBA00022692"/>
    </source>
</evidence>
<protein>
    <submittedName>
        <fullName evidence="8">Pilus assembly protein TadB</fullName>
    </submittedName>
</protein>
<comment type="subcellular location">
    <subcellularLocation>
        <location evidence="1">Cell membrane</location>
        <topology evidence="1">Multi-pass membrane protein</topology>
    </subcellularLocation>
</comment>
<organism evidence="8 9">
    <name type="scientific">Janthinobacterium lividum</name>
    <dbReference type="NCBI Taxonomy" id="29581"/>
    <lineage>
        <taxon>Bacteria</taxon>
        <taxon>Pseudomonadati</taxon>
        <taxon>Pseudomonadota</taxon>
        <taxon>Betaproteobacteria</taxon>
        <taxon>Burkholderiales</taxon>
        <taxon>Oxalobacteraceae</taxon>
        <taxon>Janthinobacterium</taxon>
    </lineage>
</organism>
<evidence type="ECO:0000256" key="4">
    <source>
        <dbReference type="ARBA" id="ARBA00022989"/>
    </source>
</evidence>
<evidence type="ECO:0000259" key="7">
    <source>
        <dbReference type="Pfam" id="PF00482"/>
    </source>
</evidence>
<feature type="transmembrane region" description="Helical" evidence="6">
    <location>
        <begin position="267"/>
        <end position="289"/>
    </location>
</feature>
<reference evidence="8 9" key="1">
    <citation type="submission" date="2015-06" db="EMBL/GenBank/DDBJ databases">
        <title>Draft genome sequencing of a biphenyl-degrading bacterium, Janthinobacterium lividum MEG1.</title>
        <authorList>
            <person name="Shimodaira J."/>
            <person name="Hatta T."/>
        </authorList>
    </citation>
    <scope>NUCLEOTIDE SEQUENCE [LARGE SCALE GENOMIC DNA]</scope>
    <source>
        <strain evidence="8 9">MEG1</strain>
    </source>
</reference>
<feature type="transmembrane region" description="Helical" evidence="6">
    <location>
        <begin position="121"/>
        <end position="139"/>
    </location>
</feature>
<feature type="transmembrane region" description="Helical" evidence="6">
    <location>
        <begin position="301"/>
        <end position="320"/>
    </location>
</feature>
<evidence type="ECO:0000256" key="1">
    <source>
        <dbReference type="ARBA" id="ARBA00004651"/>
    </source>
</evidence>
<evidence type="ECO:0000256" key="2">
    <source>
        <dbReference type="ARBA" id="ARBA00022475"/>
    </source>
</evidence>
<dbReference type="RefSeq" id="WP_071078600.1">
    <property type="nucleotide sequence ID" value="NZ_LFKP01000010.1"/>
</dbReference>
<sequence>MGYLSYLVYLLIFLAVMLLVGAVYFNLQSRGAGAGRVARRLRAMNTASDDAQKTVSITKDRLLSSHAGVQGLLEVLPGVQWLDRLLLQSGKNWDVGKLLGYCLLGLLFGLLLGSLSPLPWYLRLLLSLACAALPFLLVMRAKASRLARIELQLPDALDMMSRAMRAGHAFPTALKMVGEEMTGPLADEFRAVFDEVNFGVAMSDALSGLAARVPSTDLRYFVIAVLIQRETGGNLTELLNSISAIIRDRLKLLGQVRVLSAEGRMSAWVLGSLPFGAALMMHLMNPQFLSVLYTDRGGRKMVAVAFCLLLVGVVVIRKIVRIRV</sequence>
<dbReference type="InterPro" id="IPR018076">
    <property type="entry name" value="T2SS_GspF_dom"/>
</dbReference>
<proteinExistence type="predicted"/>
<evidence type="ECO:0000256" key="5">
    <source>
        <dbReference type="ARBA" id="ARBA00023136"/>
    </source>
</evidence>
<evidence type="ECO:0000313" key="8">
    <source>
        <dbReference type="EMBL" id="OHV95379.1"/>
    </source>
</evidence>
<evidence type="ECO:0000256" key="6">
    <source>
        <dbReference type="SAM" id="Phobius"/>
    </source>
</evidence>
<keyword evidence="4 6" id="KW-1133">Transmembrane helix</keyword>
<accession>A0A1S1U5L5</accession>
<evidence type="ECO:0000313" key="9">
    <source>
        <dbReference type="Proteomes" id="UP000179840"/>
    </source>
</evidence>
<dbReference type="GO" id="GO:0005886">
    <property type="term" value="C:plasma membrane"/>
    <property type="evidence" value="ECO:0007669"/>
    <property type="project" value="UniProtKB-SubCell"/>
</dbReference>
<dbReference type="Pfam" id="PF00482">
    <property type="entry name" value="T2SSF"/>
    <property type="match status" value="1"/>
</dbReference>
<keyword evidence="2" id="KW-1003">Cell membrane</keyword>
<feature type="domain" description="Type II secretion system protein GspF" evidence="7">
    <location>
        <begin position="157"/>
        <end position="281"/>
    </location>
</feature>
<dbReference type="Proteomes" id="UP000179840">
    <property type="component" value="Unassembled WGS sequence"/>
</dbReference>
<gene>
    <name evidence="8" type="ORF">AKG95_19590</name>
</gene>
<feature type="transmembrane region" description="Helical" evidence="6">
    <location>
        <begin position="6"/>
        <end position="27"/>
    </location>
</feature>
<dbReference type="PANTHER" id="PTHR35007:SF1">
    <property type="entry name" value="PILUS ASSEMBLY PROTEIN"/>
    <property type="match status" value="1"/>
</dbReference>